<proteinExistence type="predicted"/>
<dbReference type="Gene3D" id="3.80.10.10">
    <property type="entry name" value="Ribonuclease Inhibitor"/>
    <property type="match status" value="1"/>
</dbReference>
<organism evidence="1 2">
    <name type="scientific">Larinioides sclopetarius</name>
    <dbReference type="NCBI Taxonomy" id="280406"/>
    <lineage>
        <taxon>Eukaryota</taxon>
        <taxon>Metazoa</taxon>
        <taxon>Ecdysozoa</taxon>
        <taxon>Arthropoda</taxon>
        <taxon>Chelicerata</taxon>
        <taxon>Arachnida</taxon>
        <taxon>Araneae</taxon>
        <taxon>Araneomorphae</taxon>
        <taxon>Entelegynae</taxon>
        <taxon>Araneoidea</taxon>
        <taxon>Araneidae</taxon>
        <taxon>Larinioides</taxon>
    </lineage>
</organism>
<dbReference type="AlphaFoldDB" id="A0AAV2A862"/>
<keyword evidence="2" id="KW-1185">Reference proteome</keyword>
<dbReference type="Proteomes" id="UP001497382">
    <property type="component" value="Unassembled WGS sequence"/>
</dbReference>
<reference evidence="1 2" key="1">
    <citation type="submission" date="2024-04" db="EMBL/GenBank/DDBJ databases">
        <authorList>
            <person name="Rising A."/>
            <person name="Reimegard J."/>
            <person name="Sonavane S."/>
            <person name="Akerstrom W."/>
            <person name="Nylinder S."/>
            <person name="Hedman E."/>
            <person name="Kallberg Y."/>
        </authorList>
    </citation>
    <scope>NUCLEOTIDE SEQUENCE [LARGE SCALE GENOMIC DNA]</scope>
</reference>
<evidence type="ECO:0000313" key="2">
    <source>
        <dbReference type="Proteomes" id="UP001497382"/>
    </source>
</evidence>
<dbReference type="InterPro" id="IPR032675">
    <property type="entry name" value="LRR_dom_sf"/>
</dbReference>
<name>A0AAV2A862_9ARAC</name>
<evidence type="ECO:0000313" key="1">
    <source>
        <dbReference type="EMBL" id="CAL1280195.1"/>
    </source>
</evidence>
<dbReference type="EMBL" id="CAXIEN010000129">
    <property type="protein sequence ID" value="CAL1280195.1"/>
    <property type="molecule type" value="Genomic_DNA"/>
</dbReference>
<gene>
    <name evidence="1" type="ORF">LARSCL_LOCUS10822</name>
</gene>
<sequence>MSLIFFSCSSNTSFENSMQKFQNLKEVRLSYQCVSDDILAILSMSKSTALQHLIVTCDSSESLRHRIHPDSWTKLRRKYPDLKINFYVVEIVTQDQFLSLLPQTTEICSFSYRCGLSLQSEQNLRTQALPILQYLQNSFACFLRSITLEFGFVTIPNLDSAIVDLLKNCKWIESLYLSGVMRAQLAAKVCEIALQDESELRNIFLVFFFTRIETIEELNQLHEYHKQLKEKKIKFQFNLLSHHLPE</sequence>
<accession>A0AAV2A862</accession>
<protein>
    <submittedName>
        <fullName evidence="1">Uncharacterized protein</fullName>
    </submittedName>
</protein>
<comment type="caution">
    <text evidence="1">The sequence shown here is derived from an EMBL/GenBank/DDBJ whole genome shotgun (WGS) entry which is preliminary data.</text>
</comment>